<keyword evidence="3" id="KW-1185">Reference proteome</keyword>
<accession>A0ABN1P1F8</accession>
<feature type="signal peptide" evidence="1">
    <location>
        <begin position="1"/>
        <end position="24"/>
    </location>
</feature>
<name>A0ABN1P1F8_9ACTN</name>
<gene>
    <name evidence="2" type="ORF">GCM10009560_19070</name>
</gene>
<dbReference type="EMBL" id="BAAAHQ010000008">
    <property type="protein sequence ID" value="GAA0920695.1"/>
    <property type="molecule type" value="Genomic_DNA"/>
</dbReference>
<keyword evidence="1" id="KW-0732">Signal</keyword>
<comment type="caution">
    <text evidence="2">The sequence shown here is derived from an EMBL/GenBank/DDBJ whole genome shotgun (WGS) entry which is preliminary data.</text>
</comment>
<organism evidence="2 3">
    <name type="scientific">Nonomuraea longicatena</name>
    <dbReference type="NCBI Taxonomy" id="83682"/>
    <lineage>
        <taxon>Bacteria</taxon>
        <taxon>Bacillati</taxon>
        <taxon>Actinomycetota</taxon>
        <taxon>Actinomycetes</taxon>
        <taxon>Streptosporangiales</taxon>
        <taxon>Streptosporangiaceae</taxon>
        <taxon>Nonomuraea</taxon>
    </lineage>
</organism>
<evidence type="ECO:0000313" key="2">
    <source>
        <dbReference type="EMBL" id="GAA0920695.1"/>
    </source>
</evidence>
<dbReference type="Proteomes" id="UP001501578">
    <property type="component" value="Unassembled WGS sequence"/>
</dbReference>
<evidence type="ECO:0000256" key="1">
    <source>
        <dbReference type="SAM" id="SignalP"/>
    </source>
</evidence>
<reference evidence="2 3" key="1">
    <citation type="journal article" date="2019" name="Int. J. Syst. Evol. Microbiol.">
        <title>The Global Catalogue of Microorganisms (GCM) 10K type strain sequencing project: providing services to taxonomists for standard genome sequencing and annotation.</title>
        <authorList>
            <consortium name="The Broad Institute Genomics Platform"/>
            <consortium name="The Broad Institute Genome Sequencing Center for Infectious Disease"/>
            <person name="Wu L."/>
            <person name="Ma J."/>
        </authorList>
    </citation>
    <scope>NUCLEOTIDE SEQUENCE [LARGE SCALE GENOMIC DNA]</scope>
    <source>
        <strain evidence="2 3">JCM 11136</strain>
    </source>
</reference>
<proteinExistence type="predicted"/>
<protein>
    <submittedName>
        <fullName evidence="2">Uncharacterized protein</fullName>
    </submittedName>
</protein>
<evidence type="ECO:0000313" key="3">
    <source>
        <dbReference type="Proteomes" id="UP001501578"/>
    </source>
</evidence>
<dbReference type="RefSeq" id="WP_343949370.1">
    <property type="nucleotide sequence ID" value="NZ_BAAAHQ010000008.1"/>
</dbReference>
<sequence length="148" mass="15917">MTFILPGAVAIAAALTLSTAPASASGMKTVYGWAKISGDSHFVLTPAKAEVGEIGESGLSGWSLTKGKGKPVRIAYTEGLDFRQINKTCGKRAAGYPHDTYSKKGFGRTKCDPIHLYELLRKGKLAVRVTYDATARPMSTRVWELNLP</sequence>
<feature type="chain" id="PRO_5045554875" evidence="1">
    <location>
        <begin position="25"/>
        <end position="148"/>
    </location>
</feature>